<feature type="DNA-binding region" description="Homeobox" evidence="8">
    <location>
        <begin position="561"/>
        <end position="623"/>
    </location>
</feature>
<feature type="region of interest" description="Disordered" evidence="9">
    <location>
        <begin position="404"/>
        <end position="440"/>
    </location>
</feature>
<reference evidence="11" key="2">
    <citation type="submission" date="2023-05" db="EMBL/GenBank/DDBJ databases">
        <authorList>
            <person name="Schelkunov M.I."/>
        </authorList>
    </citation>
    <scope>NUCLEOTIDE SEQUENCE</scope>
    <source>
        <strain evidence="11">Hsosn_3</strain>
        <tissue evidence="11">Leaf</tissue>
    </source>
</reference>
<evidence type="ECO:0000313" key="11">
    <source>
        <dbReference type="EMBL" id="KAK1363887.1"/>
    </source>
</evidence>
<dbReference type="InterPro" id="IPR008422">
    <property type="entry name" value="KN_HD"/>
</dbReference>
<evidence type="ECO:0000256" key="4">
    <source>
        <dbReference type="ARBA" id="ARBA00023125"/>
    </source>
</evidence>
<evidence type="ECO:0000256" key="5">
    <source>
        <dbReference type="ARBA" id="ARBA00023155"/>
    </source>
</evidence>
<evidence type="ECO:0000313" key="12">
    <source>
        <dbReference type="Proteomes" id="UP001237642"/>
    </source>
</evidence>
<dbReference type="AlphaFoldDB" id="A0AAD8M8U6"/>
<dbReference type="Proteomes" id="UP001237642">
    <property type="component" value="Unassembled WGS sequence"/>
</dbReference>
<organism evidence="11 12">
    <name type="scientific">Heracleum sosnowskyi</name>
    <dbReference type="NCBI Taxonomy" id="360622"/>
    <lineage>
        <taxon>Eukaryota</taxon>
        <taxon>Viridiplantae</taxon>
        <taxon>Streptophyta</taxon>
        <taxon>Embryophyta</taxon>
        <taxon>Tracheophyta</taxon>
        <taxon>Spermatophyta</taxon>
        <taxon>Magnoliopsida</taxon>
        <taxon>eudicotyledons</taxon>
        <taxon>Gunneridae</taxon>
        <taxon>Pentapetalae</taxon>
        <taxon>asterids</taxon>
        <taxon>campanulids</taxon>
        <taxon>Apiales</taxon>
        <taxon>Apiaceae</taxon>
        <taxon>Apioideae</taxon>
        <taxon>apioid superclade</taxon>
        <taxon>Tordylieae</taxon>
        <taxon>Tordyliinae</taxon>
        <taxon>Heracleum</taxon>
    </lineage>
</organism>
<sequence>MELVQAPVTIQPFASKFGSLQLQSSNSSVGSFNFSMSEDYRQQQGSGTGIFSFSNGMDRSQLIEQQIRRDKVRIQGLEAPSMLVTMEQDSTGNTFETAGMLSEMFNYSSGPAASSATELLEHQMLAANFHHPNRNITRPPTQDWYGNMRQDGIVNDRDSSSSAIASSHHHHQQEQGREMSTNNINASSDAAMQLFLMNPSSARSHSPSPSIANSTLHMLLPNSSPSVHHQVFQGPPSVGANFGPSSHQFTWLPPGSAAATIHLNQTDNDISQLNGHVVDHGHGQGLSLSLSSSLQHLEAAKAEEFRMGDSSGMIYFNHMGGGGGSNASNVQYPYKNNTQNLGISPNQGMHLQGEVVGGQNQFGFGSNSTLGVVNVLRGSKYLKAAQELLEEFCSVGRGQFKKQLGRQNSINPNSTSTCGTGANGSAASSSKDPPVPLSASDRIDHQRRKVKLLSMLDEVERRYNHYCEQMQMVVNSFDMVMGYGAAVPYTTLAQKAMSRHFRCLKDAIGAQIKKSCELLGEKDAGGTSGVTKGETPRLKLLEQSLRHQRAFHQMGMMEQEAWRPQRGLPERSVNILRAWLFEHFLHPYPSDADKQLLSRQTGLSRNQVSNWFINARVRLWKPMVEDMYQQEETEEREAFHAQTPTPSTNINTPTANTTTAQDFAATLTTPPPPPSSINNADNDFSHLAITTQQQRFLKNQATYSAQVSQSFAGTGTANAETGSGAVKFGTTTTGDVSLTLGLRHTGNMPEDNSVLR</sequence>
<dbReference type="FunFam" id="1.10.10.60:FF:000083">
    <property type="entry name" value="BEL1-like homeodomain protein 4"/>
    <property type="match status" value="1"/>
</dbReference>
<dbReference type="SUPFAM" id="SSF46689">
    <property type="entry name" value="Homeodomain-like"/>
    <property type="match status" value="1"/>
</dbReference>
<dbReference type="PANTHER" id="PTHR11850">
    <property type="entry name" value="HOMEOBOX PROTEIN TRANSCRIPTION FACTORS"/>
    <property type="match status" value="1"/>
</dbReference>
<evidence type="ECO:0000256" key="2">
    <source>
        <dbReference type="ARBA" id="ARBA00006454"/>
    </source>
</evidence>
<keyword evidence="6" id="KW-0804">Transcription</keyword>
<dbReference type="InterPro" id="IPR009057">
    <property type="entry name" value="Homeodomain-like_sf"/>
</dbReference>
<protein>
    <submittedName>
        <fullName evidence="11">BEL1-like homeodomain protein 4</fullName>
    </submittedName>
</protein>
<comment type="caution">
    <text evidence="11">The sequence shown here is derived from an EMBL/GenBank/DDBJ whole genome shotgun (WGS) entry which is preliminary data.</text>
</comment>
<evidence type="ECO:0000256" key="3">
    <source>
        <dbReference type="ARBA" id="ARBA00023015"/>
    </source>
</evidence>
<comment type="subcellular location">
    <subcellularLocation>
        <location evidence="1 8">Nucleus</location>
    </subcellularLocation>
</comment>
<keyword evidence="4 8" id="KW-0238">DNA-binding</keyword>
<dbReference type="EMBL" id="JAUIZM010000009">
    <property type="protein sequence ID" value="KAK1363887.1"/>
    <property type="molecule type" value="Genomic_DNA"/>
</dbReference>
<feature type="domain" description="Homeobox" evidence="10">
    <location>
        <begin position="559"/>
        <end position="622"/>
    </location>
</feature>
<keyword evidence="3" id="KW-0805">Transcription regulation</keyword>
<evidence type="ECO:0000256" key="1">
    <source>
        <dbReference type="ARBA" id="ARBA00004123"/>
    </source>
</evidence>
<evidence type="ECO:0000256" key="6">
    <source>
        <dbReference type="ARBA" id="ARBA00023163"/>
    </source>
</evidence>
<keyword evidence="7 8" id="KW-0539">Nucleus</keyword>
<evidence type="ECO:0000256" key="8">
    <source>
        <dbReference type="PROSITE-ProRule" id="PRU00108"/>
    </source>
</evidence>
<dbReference type="PROSITE" id="PS50071">
    <property type="entry name" value="HOMEOBOX_2"/>
    <property type="match status" value="1"/>
</dbReference>
<name>A0AAD8M8U6_9APIA</name>
<dbReference type="SMART" id="SM00389">
    <property type="entry name" value="HOX"/>
    <property type="match status" value="1"/>
</dbReference>
<comment type="similarity">
    <text evidence="2">Belongs to the TALE/BELL homeobox family.</text>
</comment>
<reference evidence="11" key="1">
    <citation type="submission" date="2023-02" db="EMBL/GenBank/DDBJ databases">
        <title>Genome of toxic invasive species Heracleum sosnowskyi carries increased number of genes despite the absence of recent whole-genome duplications.</title>
        <authorList>
            <person name="Schelkunov M."/>
            <person name="Shtratnikova V."/>
            <person name="Makarenko M."/>
            <person name="Klepikova A."/>
            <person name="Omelchenko D."/>
            <person name="Novikova G."/>
            <person name="Obukhova E."/>
            <person name="Bogdanov V."/>
            <person name="Penin A."/>
            <person name="Logacheva M."/>
        </authorList>
    </citation>
    <scope>NUCLEOTIDE SEQUENCE</scope>
    <source>
        <strain evidence="11">Hsosn_3</strain>
        <tissue evidence="11">Leaf</tissue>
    </source>
</reference>
<dbReference type="GO" id="GO:0005634">
    <property type="term" value="C:nucleus"/>
    <property type="evidence" value="ECO:0007669"/>
    <property type="project" value="UniProtKB-SubCell"/>
</dbReference>
<evidence type="ECO:0000259" key="10">
    <source>
        <dbReference type="PROSITE" id="PS50071"/>
    </source>
</evidence>
<keyword evidence="12" id="KW-1185">Reference proteome</keyword>
<dbReference type="InterPro" id="IPR050224">
    <property type="entry name" value="TALE_homeobox"/>
</dbReference>
<dbReference type="InterPro" id="IPR001356">
    <property type="entry name" value="HD"/>
</dbReference>
<proteinExistence type="inferred from homology"/>
<keyword evidence="5 8" id="KW-0371">Homeobox</keyword>
<dbReference type="SMART" id="SM00574">
    <property type="entry name" value="POX"/>
    <property type="match status" value="1"/>
</dbReference>
<dbReference type="Pfam" id="PF07526">
    <property type="entry name" value="POX"/>
    <property type="match status" value="1"/>
</dbReference>
<dbReference type="GO" id="GO:0006355">
    <property type="term" value="P:regulation of DNA-templated transcription"/>
    <property type="evidence" value="ECO:0007669"/>
    <property type="project" value="InterPro"/>
</dbReference>
<evidence type="ECO:0000256" key="9">
    <source>
        <dbReference type="SAM" id="MobiDB-lite"/>
    </source>
</evidence>
<dbReference type="CDD" id="cd00086">
    <property type="entry name" value="homeodomain"/>
    <property type="match status" value="1"/>
</dbReference>
<dbReference type="Gene3D" id="1.10.10.60">
    <property type="entry name" value="Homeodomain-like"/>
    <property type="match status" value="1"/>
</dbReference>
<dbReference type="GO" id="GO:0003677">
    <property type="term" value="F:DNA binding"/>
    <property type="evidence" value="ECO:0007669"/>
    <property type="project" value="UniProtKB-UniRule"/>
</dbReference>
<feature type="region of interest" description="Disordered" evidence="9">
    <location>
        <begin position="151"/>
        <end position="180"/>
    </location>
</feature>
<dbReference type="Pfam" id="PF05920">
    <property type="entry name" value="Homeobox_KN"/>
    <property type="match status" value="1"/>
</dbReference>
<evidence type="ECO:0000256" key="7">
    <source>
        <dbReference type="ARBA" id="ARBA00023242"/>
    </source>
</evidence>
<dbReference type="InterPro" id="IPR006563">
    <property type="entry name" value="POX_dom"/>
</dbReference>
<gene>
    <name evidence="11" type="ORF">POM88_039448</name>
</gene>
<feature type="compositionally biased region" description="Low complexity" evidence="9">
    <location>
        <begin position="413"/>
        <end position="430"/>
    </location>
</feature>
<accession>A0AAD8M8U6</accession>